<evidence type="ECO:0008006" key="3">
    <source>
        <dbReference type="Google" id="ProtNLM"/>
    </source>
</evidence>
<name>A0A521FB56_9RHOB</name>
<proteinExistence type="predicted"/>
<dbReference type="OrthoDB" id="7860125at2"/>
<reference evidence="1 2" key="1">
    <citation type="submission" date="2017-05" db="EMBL/GenBank/DDBJ databases">
        <authorList>
            <person name="Varghese N."/>
            <person name="Submissions S."/>
        </authorList>
    </citation>
    <scope>NUCLEOTIDE SEQUENCE [LARGE SCALE GENOMIC DNA]</scope>
    <source>
        <strain evidence="1 2">DSM 28009</strain>
    </source>
</reference>
<protein>
    <recommendedName>
        <fullName evidence="3">Outer membrane surface antigen</fullName>
    </recommendedName>
</protein>
<accession>A0A521FB56</accession>
<evidence type="ECO:0000313" key="1">
    <source>
        <dbReference type="EMBL" id="SMO93383.1"/>
    </source>
</evidence>
<evidence type="ECO:0000313" key="2">
    <source>
        <dbReference type="Proteomes" id="UP000319555"/>
    </source>
</evidence>
<sequence length="118" mass="12777">MRIWGSLLVAGVLVLSIGVAGSAKPLSRIIAESGLSPDDFTLLSATTDTMLGSGLPQVGAESEWISTETGAKGTVRVREVRDNCVHLQHFIRPPSSEQTREIRSRRCQDANGNWIFTP</sequence>
<dbReference type="Proteomes" id="UP000319555">
    <property type="component" value="Unassembled WGS sequence"/>
</dbReference>
<dbReference type="EMBL" id="FXTE01000019">
    <property type="protein sequence ID" value="SMO93383.1"/>
    <property type="molecule type" value="Genomic_DNA"/>
</dbReference>
<organism evidence="1 2">
    <name type="scientific">Ruegeria faecimaris</name>
    <dbReference type="NCBI Taxonomy" id="686389"/>
    <lineage>
        <taxon>Bacteria</taxon>
        <taxon>Pseudomonadati</taxon>
        <taxon>Pseudomonadota</taxon>
        <taxon>Alphaproteobacteria</taxon>
        <taxon>Rhodobacterales</taxon>
        <taxon>Roseobacteraceae</taxon>
        <taxon>Ruegeria</taxon>
    </lineage>
</organism>
<dbReference type="RefSeq" id="WP_142640124.1">
    <property type="nucleotide sequence ID" value="NZ_CANMDC010000020.1"/>
</dbReference>
<keyword evidence="2" id="KW-1185">Reference proteome</keyword>
<gene>
    <name evidence="1" type="ORF">SAMN06265380_11917</name>
</gene>
<dbReference type="AlphaFoldDB" id="A0A521FB56"/>